<name>A0A0F9CNG7_9ZZZZ</name>
<proteinExistence type="predicted"/>
<accession>A0A0F9CNG7</accession>
<feature type="non-terminal residue" evidence="1">
    <location>
        <position position="1"/>
    </location>
</feature>
<reference evidence="1" key="1">
    <citation type="journal article" date="2015" name="Nature">
        <title>Complex archaea that bridge the gap between prokaryotes and eukaryotes.</title>
        <authorList>
            <person name="Spang A."/>
            <person name="Saw J.H."/>
            <person name="Jorgensen S.L."/>
            <person name="Zaremba-Niedzwiedzka K."/>
            <person name="Martijn J."/>
            <person name="Lind A.E."/>
            <person name="van Eijk R."/>
            <person name="Schleper C."/>
            <person name="Guy L."/>
            <person name="Ettema T.J."/>
        </authorList>
    </citation>
    <scope>NUCLEOTIDE SEQUENCE</scope>
</reference>
<dbReference type="EMBL" id="LAZR01035259">
    <property type="protein sequence ID" value="KKL27992.1"/>
    <property type="molecule type" value="Genomic_DNA"/>
</dbReference>
<feature type="non-terminal residue" evidence="1">
    <location>
        <position position="543"/>
    </location>
</feature>
<gene>
    <name evidence="1" type="ORF">LCGC14_2379610</name>
</gene>
<sequence>VWYGPGADGEMKKSIDRIQRPGDPERRPDLLDISRGWQELMRTKQANIVAGKSLNTIGPGLAWAADTVETWTDFVGNLKKDEPGKITPGGIVSGMARFSGEMIRLTFKAVESGAKGIKVGIGTVSETVNAVTDGVPMHDTLTIQTPADEIFSQDLPTGLKGEVLGRGSLQDKYPILRDVASAMTGIAKLNPNVLFNRALQIPLAGKPLEEVKTIAEREFIASRIYFSGFADEAAQEDMIRRVQAGEDAQLIAKEYELPIAEAMGEFFLDPLNFLGSGSAQTASRFGNASEDFIKVAPDIRKISDEILAVGKTVDNGIATDLYILDDLAQMEASANRRIAIHVTGNDLGITAIVHEGKLYNLSRRSEIVIGGVVANAKSIEDANEAFYAIYLMASRNQDEVHMGMDIARKWKPSKPLLLRGEAQNDLGIFLQQAIDGDPHAFLGDLNKVVKKANAATAQWATDVEKAVDSADSLIGDTVIAERRAAKATSLADEIAKVTARGGKVDDLVRQVDELAALSADEARRVFTDAGEAAEEAAHLARIA</sequence>
<dbReference type="AlphaFoldDB" id="A0A0F9CNG7"/>
<comment type="caution">
    <text evidence="1">The sequence shown here is derived from an EMBL/GenBank/DDBJ whole genome shotgun (WGS) entry which is preliminary data.</text>
</comment>
<organism evidence="1">
    <name type="scientific">marine sediment metagenome</name>
    <dbReference type="NCBI Taxonomy" id="412755"/>
    <lineage>
        <taxon>unclassified sequences</taxon>
        <taxon>metagenomes</taxon>
        <taxon>ecological metagenomes</taxon>
    </lineage>
</organism>
<protein>
    <submittedName>
        <fullName evidence="1">Uncharacterized protein</fullName>
    </submittedName>
</protein>
<evidence type="ECO:0000313" key="1">
    <source>
        <dbReference type="EMBL" id="KKL27992.1"/>
    </source>
</evidence>